<dbReference type="GO" id="GO:0000932">
    <property type="term" value="C:P-body"/>
    <property type="evidence" value="ECO:0007669"/>
    <property type="project" value="TreeGrafter"/>
</dbReference>
<keyword evidence="2" id="KW-1185">Reference proteome</keyword>
<dbReference type="Proteomes" id="UP000800092">
    <property type="component" value="Unassembled WGS sequence"/>
</dbReference>
<gene>
    <name evidence="1" type="ORF">EV356DRAFT_530618</name>
</gene>
<dbReference type="SUPFAM" id="SSF56059">
    <property type="entry name" value="Glutathione synthetase ATP-binding domain-like"/>
    <property type="match status" value="1"/>
</dbReference>
<evidence type="ECO:0000313" key="1">
    <source>
        <dbReference type="EMBL" id="KAF2236708.1"/>
    </source>
</evidence>
<keyword evidence="1" id="KW-0436">Ligase</keyword>
<organism evidence="1 2">
    <name type="scientific">Viridothelium virens</name>
    <name type="common">Speckled blister lichen</name>
    <name type="synonym">Trypethelium virens</name>
    <dbReference type="NCBI Taxonomy" id="1048519"/>
    <lineage>
        <taxon>Eukaryota</taxon>
        <taxon>Fungi</taxon>
        <taxon>Dikarya</taxon>
        <taxon>Ascomycota</taxon>
        <taxon>Pezizomycotina</taxon>
        <taxon>Dothideomycetes</taxon>
        <taxon>Dothideomycetes incertae sedis</taxon>
        <taxon>Trypetheliales</taxon>
        <taxon>Trypetheliaceae</taxon>
        <taxon>Viridothelium</taxon>
    </lineage>
</organism>
<proteinExistence type="predicted"/>
<accession>A0A6A6HFU2</accession>
<sequence length="430" mass="48782">MSSCVSSPFNAIINYDDVYVEPLILSALQSRLPPNSYKVITSLSDHSFQDTPCLQWRSYESLDFDVALSSPSTCLINSYIYRKAVTRKHYLSTTISNWIVKHPTSLLKHHYKPTVVFELDYAEFLDDALTEADSWDLRMSMKANLAREGNDREYWILKPGMSDRGQGIRLFSTETDLMSIFEGWEAEQPDSDEDEIDESLSMQEDANEKDYLVVSDLRHFIAQPYISNPLLLASLSNPPHKFHLRTYVVAVGALKVYIYRPLLALFAASSYRPPYESDELQRHLTNTCLQTESGSGRAHDGSVRLFWDLPSSVPGLGLDWKDFVFDQICAVTAETFTAASREMVTHFQPLPCAFEIFGLDFLVDQSGQAWLLEVNAFPDFKQTGEDLKDVVQGLFEEVIDVAVKPFFGIEGKAPTMGMMRQVLNLDLGRR</sequence>
<dbReference type="GO" id="GO:0016874">
    <property type="term" value="F:ligase activity"/>
    <property type="evidence" value="ECO:0007669"/>
    <property type="project" value="UniProtKB-KW"/>
</dbReference>
<dbReference type="Gene3D" id="3.30.470.20">
    <property type="entry name" value="ATP-grasp fold, B domain"/>
    <property type="match status" value="1"/>
</dbReference>
<dbReference type="Pfam" id="PF03133">
    <property type="entry name" value="TTL"/>
    <property type="match status" value="1"/>
</dbReference>
<dbReference type="InterPro" id="IPR004344">
    <property type="entry name" value="TTL/TTLL_fam"/>
</dbReference>
<dbReference type="OrthoDB" id="202825at2759"/>
<dbReference type="AlphaFoldDB" id="A0A6A6HFU2"/>
<dbReference type="EMBL" id="ML991783">
    <property type="protein sequence ID" value="KAF2236708.1"/>
    <property type="molecule type" value="Genomic_DNA"/>
</dbReference>
<dbReference type="PROSITE" id="PS51221">
    <property type="entry name" value="TTL"/>
    <property type="match status" value="1"/>
</dbReference>
<dbReference type="InterPro" id="IPR027746">
    <property type="entry name" value="TTL"/>
</dbReference>
<dbReference type="PANTHER" id="PTHR47551">
    <property type="entry name" value="TUBULIN--TYROSINE LIGASE PBY1-RELATED"/>
    <property type="match status" value="1"/>
</dbReference>
<protein>
    <submittedName>
        <fullName evidence="1">Tubulin-tyrosine ligase</fullName>
    </submittedName>
</protein>
<dbReference type="PANTHER" id="PTHR47551:SF1">
    <property type="entry name" value="TUBULIN--TYROSINE LIGASE PBY1-RELATED"/>
    <property type="match status" value="1"/>
</dbReference>
<name>A0A6A6HFU2_VIRVR</name>
<reference evidence="1" key="1">
    <citation type="journal article" date="2020" name="Stud. Mycol.">
        <title>101 Dothideomycetes genomes: a test case for predicting lifestyles and emergence of pathogens.</title>
        <authorList>
            <person name="Haridas S."/>
            <person name="Albert R."/>
            <person name="Binder M."/>
            <person name="Bloem J."/>
            <person name="Labutti K."/>
            <person name="Salamov A."/>
            <person name="Andreopoulos B."/>
            <person name="Baker S."/>
            <person name="Barry K."/>
            <person name="Bills G."/>
            <person name="Bluhm B."/>
            <person name="Cannon C."/>
            <person name="Castanera R."/>
            <person name="Culley D."/>
            <person name="Daum C."/>
            <person name="Ezra D."/>
            <person name="Gonzalez J."/>
            <person name="Henrissat B."/>
            <person name="Kuo A."/>
            <person name="Liang C."/>
            <person name="Lipzen A."/>
            <person name="Lutzoni F."/>
            <person name="Magnuson J."/>
            <person name="Mondo S."/>
            <person name="Nolan M."/>
            <person name="Ohm R."/>
            <person name="Pangilinan J."/>
            <person name="Park H.-J."/>
            <person name="Ramirez L."/>
            <person name="Alfaro M."/>
            <person name="Sun H."/>
            <person name="Tritt A."/>
            <person name="Yoshinaga Y."/>
            <person name="Zwiers L.-H."/>
            <person name="Turgeon B."/>
            <person name="Goodwin S."/>
            <person name="Spatafora J."/>
            <person name="Crous P."/>
            <person name="Grigoriev I."/>
        </authorList>
    </citation>
    <scope>NUCLEOTIDE SEQUENCE</scope>
    <source>
        <strain evidence="1">Tuck. ex Michener</strain>
    </source>
</reference>
<evidence type="ECO:0000313" key="2">
    <source>
        <dbReference type="Proteomes" id="UP000800092"/>
    </source>
</evidence>